<evidence type="ECO:0000256" key="5">
    <source>
        <dbReference type="ARBA" id="ARBA00022989"/>
    </source>
</evidence>
<dbReference type="OrthoDB" id="9790370at2"/>
<dbReference type="Pfam" id="PF03799">
    <property type="entry name" value="FtsQ_DivIB_C"/>
    <property type="match status" value="1"/>
</dbReference>
<evidence type="ECO:0000256" key="7">
    <source>
        <dbReference type="SAM" id="Phobius"/>
    </source>
</evidence>
<dbReference type="PANTHER" id="PTHR35851">
    <property type="entry name" value="CELL DIVISION PROTEIN FTSQ"/>
    <property type="match status" value="1"/>
</dbReference>
<dbReference type="Pfam" id="PF08478">
    <property type="entry name" value="POTRA_1"/>
    <property type="match status" value="1"/>
</dbReference>
<evidence type="ECO:0000256" key="4">
    <source>
        <dbReference type="ARBA" id="ARBA00022692"/>
    </source>
</evidence>
<dbReference type="RefSeq" id="WP_158336432.1">
    <property type="nucleotide sequence ID" value="NZ_CP033004.1"/>
</dbReference>
<feature type="domain" description="Cell division protein FtsQ/DivIB C-terminal" evidence="8">
    <location>
        <begin position="117"/>
        <end position="233"/>
    </location>
</feature>
<dbReference type="PANTHER" id="PTHR35851:SF1">
    <property type="entry name" value="CELL DIVISION PROTEIN FTSQ"/>
    <property type="match status" value="1"/>
</dbReference>
<dbReference type="GO" id="GO:0090529">
    <property type="term" value="P:cell septum assembly"/>
    <property type="evidence" value="ECO:0007669"/>
    <property type="project" value="InterPro"/>
</dbReference>
<keyword evidence="4 7" id="KW-0812">Transmembrane</keyword>
<dbReference type="Gene3D" id="3.40.50.11690">
    <property type="entry name" value="Cell division protein FtsQ/DivIB"/>
    <property type="match status" value="1"/>
</dbReference>
<accession>A0A4D6YAA8</accession>
<keyword evidence="3" id="KW-0132">Cell division</keyword>
<keyword evidence="5 7" id="KW-1133">Transmembrane helix</keyword>
<name>A0A4D6YAA8_BUCMH</name>
<keyword evidence="7" id="KW-0472">Membrane</keyword>
<dbReference type="AlphaFoldDB" id="A0A4D6YAA8"/>
<organism evidence="10">
    <name type="scientific">Buchnera aphidicola subsp. Melaphis rhois</name>
    <dbReference type="NCBI Taxonomy" id="118103"/>
    <lineage>
        <taxon>Bacteria</taxon>
        <taxon>Pseudomonadati</taxon>
        <taxon>Pseudomonadota</taxon>
        <taxon>Gammaproteobacteria</taxon>
        <taxon>Enterobacterales</taxon>
        <taxon>Erwiniaceae</taxon>
        <taxon>Buchnera</taxon>
    </lineage>
</organism>
<keyword evidence="6" id="KW-0131">Cell cycle</keyword>
<evidence type="ECO:0000256" key="3">
    <source>
        <dbReference type="ARBA" id="ARBA00022618"/>
    </source>
</evidence>
<keyword evidence="1" id="KW-1003">Cell membrane</keyword>
<dbReference type="InterPro" id="IPR005548">
    <property type="entry name" value="Cell_div_FtsQ/DivIB_C"/>
</dbReference>
<evidence type="ECO:0000259" key="9">
    <source>
        <dbReference type="Pfam" id="PF08478"/>
    </source>
</evidence>
<dbReference type="EMBL" id="CP033004">
    <property type="protein sequence ID" value="QCI23231.1"/>
    <property type="molecule type" value="Genomic_DNA"/>
</dbReference>
<evidence type="ECO:0000256" key="1">
    <source>
        <dbReference type="ARBA" id="ARBA00022475"/>
    </source>
</evidence>
<evidence type="ECO:0000256" key="6">
    <source>
        <dbReference type="ARBA" id="ARBA00023306"/>
    </source>
</evidence>
<dbReference type="Proteomes" id="UP000298566">
    <property type="component" value="Chromosome"/>
</dbReference>
<dbReference type="InterPro" id="IPR013685">
    <property type="entry name" value="POTRA_FtsQ_type"/>
</dbReference>
<gene>
    <name evidence="10" type="ORF">D9V73_01000</name>
</gene>
<proteinExistence type="predicted"/>
<dbReference type="InterPro" id="IPR045335">
    <property type="entry name" value="FtsQ_C_sf"/>
</dbReference>
<sequence>MKCKLNSKNVWIILKYIIILYTTIFIVVNSCILIKMSQQLSKKKLCNLIITGTFHKLNITELKHFILSLRRTCNFFSQYDTFIQHKLKTFPSIKSVTVKKEWPDKLLIHIVDIHPIAYWNNTYILDKQGTLINILQKLTINNIPYFYGPKNSEKEILQNYNIIKNILKNNNILLKSILLTPQHSLKFLTQENIEIIIGRISNSAQLKKLTHIWNILKYQEKVKRKKIQYIDLRYKSGIAIKWK</sequence>
<dbReference type="Gene3D" id="3.10.20.310">
    <property type="entry name" value="membrane protein fhac"/>
    <property type="match status" value="1"/>
</dbReference>
<evidence type="ECO:0000256" key="2">
    <source>
        <dbReference type="ARBA" id="ARBA00022519"/>
    </source>
</evidence>
<feature type="domain" description="POTRA" evidence="9">
    <location>
        <begin position="73"/>
        <end position="111"/>
    </location>
</feature>
<protein>
    <submittedName>
        <fullName evidence="10">FtsQ-type POTRA domain-containing protein</fullName>
    </submittedName>
</protein>
<evidence type="ECO:0000313" key="10">
    <source>
        <dbReference type="EMBL" id="QCI23231.1"/>
    </source>
</evidence>
<keyword evidence="2" id="KW-0997">Cell inner membrane</keyword>
<reference evidence="10" key="1">
    <citation type="submission" date="2018-10" db="EMBL/GenBank/DDBJ databases">
        <title>Comparative functional genomics of the obligate endosymbiont Buchnera aphidicola.</title>
        <authorList>
            <person name="Chong R.A."/>
        </authorList>
    </citation>
    <scope>NUCLEOTIDE SEQUENCE [LARGE SCALE GENOMIC DNA]</scope>
    <source>
        <strain evidence="10">Mrh</strain>
    </source>
</reference>
<evidence type="ECO:0000259" key="8">
    <source>
        <dbReference type="Pfam" id="PF03799"/>
    </source>
</evidence>
<feature type="transmembrane region" description="Helical" evidence="7">
    <location>
        <begin position="12"/>
        <end position="34"/>
    </location>
</feature>
<dbReference type="InterPro" id="IPR026579">
    <property type="entry name" value="FtsQ"/>
</dbReference>